<proteinExistence type="predicted"/>
<organism evidence="1 2">
    <name type="scientific">Gossypium harknessii</name>
    <dbReference type="NCBI Taxonomy" id="34285"/>
    <lineage>
        <taxon>Eukaryota</taxon>
        <taxon>Viridiplantae</taxon>
        <taxon>Streptophyta</taxon>
        <taxon>Embryophyta</taxon>
        <taxon>Tracheophyta</taxon>
        <taxon>Spermatophyta</taxon>
        <taxon>Magnoliopsida</taxon>
        <taxon>eudicotyledons</taxon>
        <taxon>Gunneridae</taxon>
        <taxon>Pentapetalae</taxon>
        <taxon>rosids</taxon>
        <taxon>malvids</taxon>
        <taxon>Malvales</taxon>
        <taxon>Malvaceae</taxon>
        <taxon>Malvoideae</taxon>
        <taxon>Gossypium</taxon>
    </lineage>
</organism>
<dbReference type="AlphaFoldDB" id="A0A7J9GEL6"/>
<comment type="caution">
    <text evidence="1">The sequence shown here is derived from an EMBL/GenBank/DDBJ whole genome shotgun (WGS) entry which is preliminary data.</text>
</comment>
<evidence type="ECO:0000313" key="2">
    <source>
        <dbReference type="Proteomes" id="UP000593560"/>
    </source>
</evidence>
<name>A0A7J9GEL6_9ROSI</name>
<keyword evidence="2" id="KW-1185">Reference proteome</keyword>
<protein>
    <submittedName>
        <fullName evidence="1">Uncharacterized protein</fullName>
    </submittedName>
</protein>
<accession>A0A7J9GEL6</accession>
<dbReference type="Proteomes" id="UP000593560">
    <property type="component" value="Unassembled WGS sequence"/>
</dbReference>
<dbReference type="EMBL" id="JABFAD010000004">
    <property type="protein sequence ID" value="MBA0796006.1"/>
    <property type="molecule type" value="Genomic_DNA"/>
</dbReference>
<sequence length="43" mass="5267">MRMKTQEGPCKNLLWSLMGQCYQQIGKKLVQRRWKEVLLMVWK</sequence>
<reference evidence="1 2" key="1">
    <citation type="journal article" date="2019" name="Genome Biol. Evol.">
        <title>Insights into the evolution of the New World diploid cottons (Gossypium, subgenus Houzingenia) based on genome sequencing.</title>
        <authorList>
            <person name="Grover C.E."/>
            <person name="Arick M.A. 2nd"/>
            <person name="Thrash A."/>
            <person name="Conover J.L."/>
            <person name="Sanders W.S."/>
            <person name="Peterson D.G."/>
            <person name="Frelichowski J.E."/>
            <person name="Scheffler J.A."/>
            <person name="Scheffler B.E."/>
            <person name="Wendel J.F."/>
        </authorList>
    </citation>
    <scope>NUCLEOTIDE SEQUENCE [LARGE SCALE GENOMIC DNA]</scope>
    <source>
        <strain evidence="1">0</strain>
        <tissue evidence="1">Leaf</tissue>
    </source>
</reference>
<evidence type="ECO:0000313" key="1">
    <source>
        <dbReference type="EMBL" id="MBA0796006.1"/>
    </source>
</evidence>
<gene>
    <name evidence="1" type="ORF">Gohar_006817</name>
</gene>